<evidence type="ECO:0000259" key="1">
    <source>
        <dbReference type="Pfam" id="PF01909"/>
    </source>
</evidence>
<protein>
    <submittedName>
        <fullName evidence="2">Nucleotidyltransferase domain-containing protein</fullName>
    </submittedName>
</protein>
<gene>
    <name evidence="3" type="ORF">DA73_0210835</name>
    <name evidence="2" type="ORF">DA73_0400038005</name>
</gene>
<comment type="caution">
    <text evidence="3">The sequence shown here is derived from an EMBL/GenBank/DDBJ whole genome shotgun (WGS) entry which is preliminary data.</text>
</comment>
<organism evidence="3">
    <name type="scientific">Tolypothrix bouteillei VB521301</name>
    <dbReference type="NCBI Taxonomy" id="1479485"/>
    <lineage>
        <taxon>Bacteria</taxon>
        <taxon>Bacillati</taxon>
        <taxon>Cyanobacteriota</taxon>
        <taxon>Cyanophyceae</taxon>
        <taxon>Nostocales</taxon>
        <taxon>Tolypothrichaceae</taxon>
        <taxon>Tolypothrix</taxon>
    </lineage>
</organism>
<evidence type="ECO:0000313" key="3">
    <source>
        <dbReference type="EMBL" id="KIE12083.1"/>
    </source>
</evidence>
<feature type="domain" description="Polymerase nucleotidyl transferase" evidence="1">
    <location>
        <begin position="6"/>
        <end position="54"/>
    </location>
</feature>
<reference evidence="3" key="1">
    <citation type="journal article" date="2015" name="Genome Announc.">
        <title>Draft Genome Sequence of Tolypothrix boutellei Strain VB521301.</title>
        <authorList>
            <person name="Chandrababunaidu M.M."/>
            <person name="Singh D."/>
            <person name="Sen D."/>
            <person name="Bhan S."/>
            <person name="Das S."/>
            <person name="Gupta A."/>
            <person name="Adhikary S.P."/>
            <person name="Tripathy S."/>
        </authorList>
    </citation>
    <scope>NUCLEOTIDE SEQUENCE</scope>
    <source>
        <strain evidence="3">VB521301</strain>
    </source>
</reference>
<reference evidence="2" key="2">
    <citation type="submission" date="2019-11" db="EMBL/GenBank/DDBJ databases">
        <title>Improved Assembly of Tolypothrix boutellei genome.</title>
        <authorList>
            <person name="Sarangi A.N."/>
            <person name="Mukherjee M."/>
            <person name="Ghosh S."/>
            <person name="Singh D."/>
            <person name="Das A."/>
            <person name="Kant S."/>
            <person name="Prusty A."/>
            <person name="Tripathy S."/>
        </authorList>
    </citation>
    <scope>NUCLEOTIDE SEQUENCE</scope>
    <source>
        <strain evidence="2">VB521301</strain>
    </source>
</reference>
<dbReference type="RefSeq" id="WP_038076539.1">
    <property type="nucleotide sequence ID" value="NZ_JHEG04000001.1"/>
</dbReference>
<dbReference type="AlphaFoldDB" id="A0A0C1R8T0"/>
<accession>A0A0C1R8T0</accession>
<dbReference type="STRING" id="1479485.DA73_0210835"/>
<dbReference type="Gene3D" id="3.30.460.10">
    <property type="entry name" value="Beta Polymerase, domain 2"/>
    <property type="match status" value="1"/>
</dbReference>
<dbReference type="SUPFAM" id="SSF81301">
    <property type="entry name" value="Nucleotidyltransferase"/>
    <property type="match status" value="1"/>
</dbReference>
<proteinExistence type="predicted"/>
<evidence type="ECO:0000313" key="2">
    <source>
        <dbReference type="EMBL" id="KAF3890606.1"/>
    </source>
</evidence>
<evidence type="ECO:0000313" key="4">
    <source>
        <dbReference type="Proteomes" id="UP000029738"/>
    </source>
</evidence>
<dbReference type="InterPro" id="IPR002934">
    <property type="entry name" value="Polymerase_NTP_transf_dom"/>
</dbReference>
<dbReference type="Pfam" id="PF01909">
    <property type="entry name" value="NTP_transf_2"/>
    <property type="match status" value="1"/>
</dbReference>
<dbReference type="CDD" id="cd05403">
    <property type="entry name" value="NT_KNTase_like"/>
    <property type="match status" value="1"/>
</dbReference>
<dbReference type="Proteomes" id="UP000029738">
    <property type="component" value="Unassembled WGS sequence"/>
</dbReference>
<dbReference type="InterPro" id="IPR043519">
    <property type="entry name" value="NT_sf"/>
</dbReference>
<dbReference type="EMBL" id="JHEG04000001">
    <property type="protein sequence ID" value="KAF3890606.1"/>
    <property type="molecule type" value="Genomic_DNA"/>
</dbReference>
<dbReference type="GO" id="GO:0016779">
    <property type="term" value="F:nucleotidyltransferase activity"/>
    <property type="evidence" value="ECO:0007669"/>
    <property type="project" value="InterPro"/>
</dbReference>
<sequence>MDDLLSRLIIDLQEKYKPHTIILYGSRARKDCTPSSDIDVVCFVDGATPIQDAREFEGLYLDAWVYGSDAMSASSDELLRIADGYCLYDSQGHGEAFLKQLQQRIEQGPKPLSSSERQHTKQWVDKMLERAKSSDVESLYRRYWLAIDLLQIYFELRGQWYFGPKKSLIWLREHDSTGHHLFSQVYERGIRFDDLGKLSEYVTNT</sequence>
<name>A0A0C1R8T0_9CYAN</name>
<dbReference type="OrthoDB" id="1701798at2"/>
<keyword evidence="4" id="KW-1185">Reference proteome</keyword>
<dbReference type="EMBL" id="JHEG02000037">
    <property type="protein sequence ID" value="KIE12083.1"/>
    <property type="molecule type" value="Genomic_DNA"/>
</dbReference>